<dbReference type="PANTHER" id="PTHR43652:SF2">
    <property type="entry name" value="BASIC AMINO ACID ANTIPORTER YFCC-RELATED"/>
    <property type="match status" value="1"/>
</dbReference>
<protein>
    <submittedName>
        <fullName evidence="7">Basic amino acid antiporter YfcC</fullName>
    </submittedName>
</protein>
<feature type="transmembrane region" description="Helical" evidence="6">
    <location>
        <begin position="447"/>
        <end position="467"/>
    </location>
</feature>
<feature type="transmembrane region" description="Helical" evidence="6">
    <location>
        <begin position="278"/>
        <end position="296"/>
    </location>
</feature>
<feature type="transmembrane region" description="Helical" evidence="6">
    <location>
        <begin position="12"/>
        <end position="29"/>
    </location>
</feature>
<evidence type="ECO:0000256" key="5">
    <source>
        <dbReference type="ARBA" id="ARBA00023136"/>
    </source>
</evidence>
<organism evidence="7">
    <name type="scientific">Proteinivorax hydrogeniformans</name>
    <dbReference type="NCBI Taxonomy" id="1826727"/>
    <lineage>
        <taxon>Bacteria</taxon>
        <taxon>Bacillati</taxon>
        <taxon>Bacillota</taxon>
        <taxon>Clostridia</taxon>
        <taxon>Eubacteriales</taxon>
        <taxon>Proteinivoracaceae</taxon>
        <taxon>Proteinivorax</taxon>
    </lineage>
</organism>
<feature type="transmembrane region" description="Helical" evidence="6">
    <location>
        <begin position="308"/>
        <end position="326"/>
    </location>
</feature>
<feature type="transmembrane region" description="Helical" evidence="6">
    <location>
        <begin position="347"/>
        <end position="366"/>
    </location>
</feature>
<feature type="transmembrane region" description="Helical" evidence="6">
    <location>
        <begin position="479"/>
        <end position="499"/>
    </location>
</feature>
<gene>
    <name evidence="7" type="primary">yfcC</name>
    <name evidence="7" type="ORF">PRVXH_001751</name>
</gene>
<dbReference type="NCBIfam" id="NF008611">
    <property type="entry name" value="PRK11588.1"/>
    <property type="match status" value="1"/>
</dbReference>
<evidence type="ECO:0000256" key="4">
    <source>
        <dbReference type="ARBA" id="ARBA00022989"/>
    </source>
</evidence>
<feature type="transmembrane region" description="Helical" evidence="6">
    <location>
        <begin position="223"/>
        <end position="241"/>
    </location>
</feature>
<comment type="subcellular location">
    <subcellularLocation>
        <location evidence="1">Cell membrane</location>
        <topology evidence="1">Multi-pass membrane protein</topology>
    </subcellularLocation>
</comment>
<name>A0AAU8HS38_9FIRM</name>
<dbReference type="AlphaFoldDB" id="A0AAU8HS38"/>
<dbReference type="Pfam" id="PF03606">
    <property type="entry name" value="DcuC"/>
    <property type="match status" value="1"/>
</dbReference>
<evidence type="ECO:0000313" key="7">
    <source>
        <dbReference type="EMBL" id="XCI27827.1"/>
    </source>
</evidence>
<dbReference type="PANTHER" id="PTHR43652">
    <property type="entry name" value="BASIC AMINO ACID ANTIPORTER YFCC-RELATED"/>
    <property type="match status" value="1"/>
</dbReference>
<proteinExistence type="predicted"/>
<evidence type="ECO:0000256" key="3">
    <source>
        <dbReference type="ARBA" id="ARBA00022692"/>
    </source>
</evidence>
<feature type="transmembrane region" description="Helical" evidence="6">
    <location>
        <begin position="192"/>
        <end position="211"/>
    </location>
</feature>
<feature type="transmembrane region" description="Helical" evidence="6">
    <location>
        <begin position="96"/>
        <end position="117"/>
    </location>
</feature>
<reference evidence="7" key="1">
    <citation type="journal article" date="2018" name="Antonie Van Leeuwenhoek">
        <title>Proteinivorax hydrogeniformans sp. nov., an anaerobic, haloalkaliphilic bacterium fermenting proteinaceous compounds with high hydrogen production.</title>
        <authorList>
            <person name="Boltyanskaya Y."/>
            <person name="Detkova E."/>
            <person name="Pimenov N."/>
            <person name="Kevbrin V."/>
        </authorList>
    </citation>
    <scope>NUCLEOTIDE SEQUENCE</scope>
    <source>
        <strain evidence="7">Z-710</strain>
    </source>
</reference>
<keyword evidence="5 6" id="KW-0472">Membrane</keyword>
<sequence>MSKPKFKAPDTYVIIFFVVLAAALLTFIIPTGTFETREVTVEELDDTRTVVDPESFEYVLDEDGNKVREGISIFEPFGGVGFLNYVFEGLVTGSKWGAAVGIVAFILVIGGSFGIILRTGAVNAGILATIKRTKGREVLIIPVMFFLFSLGGAIFGMSEEAMAFAMIVIPIMVAMGYDSIVGICITYVATQIGFATSWMNPFGVAIAQGVAEVPVYSGAGFRMVLWAIFTTVGIAYVYSYAKKIKADPRSSLAYKTDQLHHKSPESAEGDQNIEEFKLGHGLVLLTMAAGIVWIIWGVVKHAYYIPELATQFFTMGLICGIIGVIFKLNDMGVNDIAQSFRVGVQDLVGAAMVVGMAQGIILVLGGTDPESGTVLNTMLNWVGGTIGALPATLSAWFMYVFQSVFNFFVVSGSGQAALVMPLMAPLADLVGVSRQVAVLAYQLGDGFTNMIVPTSASLMGVLAVARLDWSKWVKFIIKFQILLFIMGSISIIAAVILGLQ</sequence>
<keyword evidence="2" id="KW-1003">Cell membrane</keyword>
<dbReference type="InterPro" id="IPR018385">
    <property type="entry name" value="C4_dicarb_anaerob_car-like"/>
</dbReference>
<evidence type="ECO:0000256" key="2">
    <source>
        <dbReference type="ARBA" id="ARBA00022475"/>
    </source>
</evidence>
<feature type="transmembrane region" description="Helical" evidence="6">
    <location>
        <begin position="407"/>
        <end position="427"/>
    </location>
</feature>
<feature type="transmembrane region" description="Helical" evidence="6">
    <location>
        <begin position="138"/>
        <end position="157"/>
    </location>
</feature>
<evidence type="ECO:0000256" key="1">
    <source>
        <dbReference type="ARBA" id="ARBA00004651"/>
    </source>
</evidence>
<dbReference type="GO" id="GO:0005886">
    <property type="term" value="C:plasma membrane"/>
    <property type="evidence" value="ECO:0007669"/>
    <property type="project" value="UniProtKB-SubCell"/>
</dbReference>
<feature type="transmembrane region" description="Helical" evidence="6">
    <location>
        <begin position="163"/>
        <end position="185"/>
    </location>
</feature>
<accession>A0AAU8HS38</accession>
<dbReference type="RefSeq" id="WP_353892404.1">
    <property type="nucleotide sequence ID" value="NZ_CP159485.1"/>
</dbReference>
<keyword evidence="4 6" id="KW-1133">Transmembrane helix</keyword>
<dbReference type="EMBL" id="CP159485">
    <property type="protein sequence ID" value="XCI27827.1"/>
    <property type="molecule type" value="Genomic_DNA"/>
</dbReference>
<keyword evidence="3 6" id="KW-0812">Transmembrane</keyword>
<reference evidence="7" key="2">
    <citation type="submission" date="2024-06" db="EMBL/GenBank/DDBJ databases">
        <authorList>
            <person name="Petrova K.O."/>
            <person name="Toshchakov S.V."/>
            <person name="Boltjanskaja Y.V."/>
            <person name="Kevbrin V.V."/>
        </authorList>
    </citation>
    <scope>NUCLEOTIDE SEQUENCE</scope>
    <source>
        <strain evidence="7">Z-710</strain>
    </source>
</reference>
<dbReference type="InterPro" id="IPR051679">
    <property type="entry name" value="DASS-Related_Transporters"/>
</dbReference>
<evidence type="ECO:0000256" key="6">
    <source>
        <dbReference type="SAM" id="Phobius"/>
    </source>
</evidence>
<feature type="transmembrane region" description="Helical" evidence="6">
    <location>
        <begin position="378"/>
        <end position="400"/>
    </location>
</feature>